<dbReference type="InterPro" id="IPR029058">
    <property type="entry name" value="AB_hydrolase_fold"/>
</dbReference>
<dbReference type="EMBL" id="JBHUGF010000010">
    <property type="protein sequence ID" value="MFD1989556.1"/>
    <property type="molecule type" value="Genomic_DNA"/>
</dbReference>
<evidence type="ECO:0000313" key="3">
    <source>
        <dbReference type="EMBL" id="MFD1989556.1"/>
    </source>
</evidence>
<evidence type="ECO:0000256" key="1">
    <source>
        <dbReference type="ARBA" id="ARBA00007169"/>
    </source>
</evidence>
<organism evidence="3 4">
    <name type="scientific">Paenibacillus nicotianae</name>
    <dbReference type="NCBI Taxonomy" id="1526551"/>
    <lineage>
        <taxon>Bacteria</taxon>
        <taxon>Bacillati</taxon>
        <taxon>Bacillota</taxon>
        <taxon>Bacilli</taxon>
        <taxon>Bacillales</taxon>
        <taxon>Paenibacillaceae</taxon>
        <taxon>Paenibacillus</taxon>
    </lineage>
</organism>
<dbReference type="InterPro" id="IPR001031">
    <property type="entry name" value="Thioesterase"/>
</dbReference>
<dbReference type="Pfam" id="PF00975">
    <property type="entry name" value="Thioesterase"/>
    <property type="match status" value="1"/>
</dbReference>
<gene>
    <name evidence="3" type="ORF">ACFSGI_06295</name>
</gene>
<comment type="similarity">
    <text evidence="1">Belongs to the thioesterase family.</text>
</comment>
<protein>
    <submittedName>
        <fullName evidence="3">Thioesterase II family protein</fullName>
    </submittedName>
</protein>
<evidence type="ECO:0000259" key="2">
    <source>
        <dbReference type="Pfam" id="PF00975"/>
    </source>
</evidence>
<sequence>MKLFCIPHAGASAISYNIWKEYLDQKIHLIPLDLPGHMTRSSEPLSENINDVVYDLAQNIKKNILSNETYAVYGHSMGGLLLYLLYFYLKDQGEPLPIHLFFSSRWPPYYHNEKAYYNLDDLEECKSRIIRMGGFKQEVLNNTALTEYYMNILLADYRLMQSVSIKEIKQINSDITVLWSDNEPDIIDKDIYTWRESAGNNISFVKIKGTHFFPTEEPLKTTNIINYTLKKYS</sequence>
<keyword evidence="4" id="KW-1185">Reference proteome</keyword>
<accession>A0ABW4UR55</accession>
<dbReference type="PANTHER" id="PTHR11487">
    <property type="entry name" value="THIOESTERASE"/>
    <property type="match status" value="1"/>
</dbReference>
<dbReference type="SUPFAM" id="SSF53474">
    <property type="entry name" value="alpha/beta-Hydrolases"/>
    <property type="match status" value="1"/>
</dbReference>
<dbReference type="InterPro" id="IPR012223">
    <property type="entry name" value="TEII"/>
</dbReference>
<dbReference type="Proteomes" id="UP001597403">
    <property type="component" value="Unassembled WGS sequence"/>
</dbReference>
<name>A0ABW4UR55_9BACL</name>
<feature type="domain" description="Thioesterase" evidence="2">
    <location>
        <begin position="2"/>
        <end position="216"/>
    </location>
</feature>
<proteinExistence type="inferred from homology"/>
<evidence type="ECO:0000313" key="4">
    <source>
        <dbReference type="Proteomes" id="UP001597403"/>
    </source>
</evidence>
<dbReference type="RefSeq" id="WP_204823319.1">
    <property type="nucleotide sequence ID" value="NZ_JBHUGF010000010.1"/>
</dbReference>
<reference evidence="4" key="1">
    <citation type="journal article" date="2019" name="Int. J. Syst. Evol. Microbiol.">
        <title>The Global Catalogue of Microorganisms (GCM) 10K type strain sequencing project: providing services to taxonomists for standard genome sequencing and annotation.</title>
        <authorList>
            <consortium name="The Broad Institute Genomics Platform"/>
            <consortium name="The Broad Institute Genome Sequencing Center for Infectious Disease"/>
            <person name="Wu L."/>
            <person name="Ma J."/>
        </authorList>
    </citation>
    <scope>NUCLEOTIDE SEQUENCE [LARGE SCALE GENOMIC DNA]</scope>
    <source>
        <strain evidence="4">CGMCC 1.15067</strain>
    </source>
</reference>
<dbReference type="PANTHER" id="PTHR11487:SF0">
    <property type="entry name" value="S-ACYL FATTY ACID SYNTHASE THIOESTERASE, MEDIUM CHAIN"/>
    <property type="match status" value="1"/>
</dbReference>
<comment type="caution">
    <text evidence="3">The sequence shown here is derived from an EMBL/GenBank/DDBJ whole genome shotgun (WGS) entry which is preliminary data.</text>
</comment>
<dbReference type="Gene3D" id="3.40.50.1820">
    <property type="entry name" value="alpha/beta hydrolase"/>
    <property type="match status" value="1"/>
</dbReference>